<dbReference type="AlphaFoldDB" id="A0A1E5VEE5"/>
<name>A0A1E5VEE5_9POAL</name>
<organism evidence="1 2">
    <name type="scientific">Dichanthelium oligosanthes</name>
    <dbReference type="NCBI Taxonomy" id="888268"/>
    <lineage>
        <taxon>Eukaryota</taxon>
        <taxon>Viridiplantae</taxon>
        <taxon>Streptophyta</taxon>
        <taxon>Embryophyta</taxon>
        <taxon>Tracheophyta</taxon>
        <taxon>Spermatophyta</taxon>
        <taxon>Magnoliopsida</taxon>
        <taxon>Liliopsida</taxon>
        <taxon>Poales</taxon>
        <taxon>Poaceae</taxon>
        <taxon>PACMAD clade</taxon>
        <taxon>Panicoideae</taxon>
        <taxon>Panicodae</taxon>
        <taxon>Paniceae</taxon>
        <taxon>Dichantheliinae</taxon>
        <taxon>Dichanthelium</taxon>
    </lineage>
</organism>
<sequence>LRRRRPWRRRKQGCARGYAVTAFIYAAHCDQAERSHCERRIKGRRRLRPTVKHSINMFIVILRRCSMLCAQY</sequence>
<accession>A0A1E5VEE5</accession>
<feature type="non-terminal residue" evidence="1">
    <location>
        <position position="1"/>
    </location>
</feature>
<evidence type="ECO:0000313" key="2">
    <source>
        <dbReference type="Proteomes" id="UP000095767"/>
    </source>
</evidence>
<dbReference type="Proteomes" id="UP000095767">
    <property type="component" value="Unassembled WGS sequence"/>
</dbReference>
<reference evidence="1 2" key="1">
    <citation type="submission" date="2016-09" db="EMBL/GenBank/DDBJ databases">
        <title>The draft genome of Dichanthelium oligosanthes: A C3 panicoid grass species.</title>
        <authorList>
            <person name="Studer A.J."/>
            <person name="Schnable J.C."/>
            <person name="Brutnell T.P."/>
        </authorList>
    </citation>
    <scope>NUCLEOTIDE SEQUENCE [LARGE SCALE GENOMIC DNA]</scope>
    <source>
        <strain evidence="2">cv. Kellogg 1175</strain>
        <tissue evidence="1">Leaf</tissue>
    </source>
</reference>
<dbReference type="EMBL" id="LWDX02042648">
    <property type="protein sequence ID" value="OEL23384.1"/>
    <property type="molecule type" value="Genomic_DNA"/>
</dbReference>
<gene>
    <name evidence="1" type="ORF">BAE44_0015597</name>
</gene>
<protein>
    <submittedName>
        <fullName evidence="1">Uncharacterized protein</fullName>
    </submittedName>
</protein>
<comment type="caution">
    <text evidence="1">The sequence shown here is derived from an EMBL/GenBank/DDBJ whole genome shotgun (WGS) entry which is preliminary data.</text>
</comment>
<proteinExistence type="predicted"/>
<keyword evidence="2" id="KW-1185">Reference proteome</keyword>
<evidence type="ECO:0000313" key="1">
    <source>
        <dbReference type="EMBL" id="OEL23384.1"/>
    </source>
</evidence>